<dbReference type="Gene3D" id="3.40.50.300">
    <property type="entry name" value="P-loop containing nucleotide triphosphate hydrolases"/>
    <property type="match status" value="2"/>
</dbReference>
<dbReference type="CDD" id="cd01127">
    <property type="entry name" value="TrwB_TraG_TraD_VirD4"/>
    <property type="match status" value="1"/>
</dbReference>
<accession>A0A2A3Z071</accession>
<evidence type="ECO:0000313" key="7">
    <source>
        <dbReference type="EMBL" id="PCC44883.1"/>
    </source>
</evidence>
<evidence type="ECO:0000256" key="3">
    <source>
        <dbReference type="PROSITE-ProRule" id="PRU00289"/>
    </source>
</evidence>
<dbReference type="PANTHER" id="PTHR22683:SF41">
    <property type="entry name" value="DNA TRANSLOCASE FTSK"/>
    <property type="match status" value="1"/>
</dbReference>
<organism evidence="7 8">
    <name type="scientific">Brevibacterium aurantiacum</name>
    <dbReference type="NCBI Taxonomy" id="273384"/>
    <lineage>
        <taxon>Bacteria</taxon>
        <taxon>Bacillati</taxon>
        <taxon>Actinomycetota</taxon>
        <taxon>Actinomycetes</taxon>
        <taxon>Micrococcales</taxon>
        <taxon>Brevibacteriaceae</taxon>
        <taxon>Brevibacterium</taxon>
    </lineage>
</organism>
<dbReference type="GO" id="GO:0005524">
    <property type="term" value="F:ATP binding"/>
    <property type="evidence" value="ECO:0007669"/>
    <property type="project" value="UniProtKB-UniRule"/>
</dbReference>
<feature type="region of interest" description="Disordered" evidence="5">
    <location>
        <begin position="18"/>
        <end position="92"/>
    </location>
</feature>
<feature type="binding site" evidence="3">
    <location>
        <begin position="520"/>
        <end position="527"/>
    </location>
    <ligand>
        <name>ATP</name>
        <dbReference type="ChEBI" id="CHEBI:30616"/>
    </ligand>
</feature>
<dbReference type="InterPro" id="IPR002543">
    <property type="entry name" value="FtsK_dom"/>
</dbReference>
<protein>
    <recommendedName>
        <fullName evidence="6">FtsK domain-containing protein</fullName>
    </recommendedName>
</protein>
<reference evidence="7 8" key="1">
    <citation type="journal article" date="2017" name="Elife">
        <title>Extensive horizontal gene transfer in cheese-associated bacteria.</title>
        <authorList>
            <person name="Bonham K.S."/>
            <person name="Wolfe B.E."/>
            <person name="Dutton R.J."/>
        </authorList>
    </citation>
    <scope>NUCLEOTIDE SEQUENCE [LARGE SCALE GENOMIC DNA]</scope>
    <source>
        <strain evidence="7 8">947_7</strain>
    </source>
</reference>
<evidence type="ECO:0000256" key="1">
    <source>
        <dbReference type="ARBA" id="ARBA00022741"/>
    </source>
</evidence>
<keyword evidence="1 3" id="KW-0547">Nucleotide-binding</keyword>
<feature type="compositionally biased region" description="Basic and acidic residues" evidence="5">
    <location>
        <begin position="81"/>
        <end position="92"/>
    </location>
</feature>
<dbReference type="PANTHER" id="PTHR22683">
    <property type="entry name" value="SPORULATION PROTEIN RELATED"/>
    <property type="match status" value="1"/>
</dbReference>
<keyword evidence="4" id="KW-0175">Coiled coil</keyword>
<evidence type="ECO:0000313" key="8">
    <source>
        <dbReference type="Proteomes" id="UP000217564"/>
    </source>
</evidence>
<dbReference type="Pfam" id="PF01580">
    <property type="entry name" value="FtsK_SpoIIIE"/>
    <property type="match status" value="2"/>
</dbReference>
<keyword evidence="2 3" id="KW-0067">ATP-binding</keyword>
<evidence type="ECO:0000259" key="6">
    <source>
        <dbReference type="PROSITE" id="PS50901"/>
    </source>
</evidence>
<evidence type="ECO:0000256" key="2">
    <source>
        <dbReference type="ARBA" id="ARBA00022840"/>
    </source>
</evidence>
<feature type="compositionally biased region" description="Polar residues" evidence="5">
    <location>
        <begin position="57"/>
        <end position="74"/>
    </location>
</feature>
<dbReference type="InterPro" id="IPR027417">
    <property type="entry name" value="P-loop_NTPase"/>
</dbReference>
<dbReference type="EMBL" id="NRGP01000048">
    <property type="protein sequence ID" value="PCC44883.1"/>
    <property type="molecule type" value="Genomic_DNA"/>
</dbReference>
<dbReference type="SUPFAM" id="SSF52540">
    <property type="entry name" value="P-loop containing nucleoside triphosphate hydrolases"/>
    <property type="match status" value="1"/>
</dbReference>
<evidence type="ECO:0000256" key="4">
    <source>
        <dbReference type="SAM" id="Coils"/>
    </source>
</evidence>
<proteinExistence type="predicted"/>
<feature type="compositionally biased region" description="Basic and acidic residues" evidence="5">
    <location>
        <begin position="34"/>
        <end position="56"/>
    </location>
</feature>
<dbReference type="InterPro" id="IPR050206">
    <property type="entry name" value="FtsK/SpoIIIE/SftA"/>
</dbReference>
<evidence type="ECO:0000256" key="5">
    <source>
        <dbReference type="SAM" id="MobiDB-lite"/>
    </source>
</evidence>
<sequence length="1346" mass="146661">MSKSLVCNRCGSPVSGARCLKCGGSPVDAPAKVEQPRSPRHEAGGRHPEPGRKGQERQTPSPQPASGTADSSGAETIAPKDPSKMTTSERIDDTKRRIAAVDVGIQRLRTDLGNTLGTVRVDVKTAHSGMAIELRNELAQIEKRRASEVAEQKKKIDKIRIEYDRSEAAQKTETANRVKQTGLRLRDVARGLGENQAFIATSNMKSEDLVPSLQVREFVTVGHLNIPGTSKLDRDLPRVPAPVPFVDSGHLIIEAPSGTPDSPDQTFRGLMTSLVAQTYASAPPGQMVLTVFNPRSSKVLAGFRPTGAETVGLLKVLPPTRDALEKSLEEHLAFTQRAESSIGTHSSLGELVRNTGQHEHQYHALVIVDGPSDWTPKSIDLLEKLMASGSKAGLSVLLHCDPTAQAPDRVDITRLYKYGSVLARKGRYWTLNVPGATAQGAPLEPVPAIPEEAQTKLMELVVSAAKDGSLPSIPFDDLAERSSQTSEHGLSITMGKKGTQRTEFVLGDTVSNIQNVLVGGRAGSGKTNLLKVMIYSMAARYPREELELFLLDFKEGGDFMPFVVDDEHNKPLPNATVVSRDCDAGFGLATLRHFDREMTARAQLTSKNNVSNIWDLRDRTGTVLPRWVLVIDEFQGLFNGPTYQEATELLENFVRKGRSFGLHVILATQTLSGVHFAGDKDKAIFENISGRVVLQLGPGEFTRFMEAGNDEGDQLRYRGQAIFNPMGGRKSENQHFVVARADAQHTNKLQNELYRSYKETSAGKAHLPFIYRGDEIVSAAQLLKENPSPTHIDGELPAWYGREDTIDPPVAAATLAPVAGSHVLLLGGDEETTRTAISTLQTAVLSAVAAADESIDVVVFEELIRKYRSGALIEEWLDTLAALGANVIRFDGETTQEFMQTVSDASAARRRTIVVLVGAENSDFAQVADENNHWRTLVREMPRRNVNVIGHWSDLRDVPGDKHALKNDYKTMLIFGKDEQLAVNATGRSRYDLPTMSNNRTIVFSAKASQDGVTTVTSLQPLTKVDLVAFRQPVRRPYGSIRVAGTDRTAVHEGLLSQSSTVGPVAPTGEPIRRIREVPDTALNSLIPQQQTSTAEGASAVLGEGTDGVVTARLGTNGAANLLVAGWPLTGTQAAAKRLVYALAAQHSKTELRIDLIDSEVDGEFSEFSDGTLPQLSTVAHTSNESRIGQIFHGYVTEVQRRTQLFTKAESPNYQGYRNDGHELSRWLVLWTEFGEACTPTLNAQVEWLAKFGPAAGLHLVLSDAAPVSNHAHELPEFFANSGRLLLYLKSNESNALLGNDLAARLIRRQQAVYTQSPEHNATVTAIPTFDGRDENELRLKLGGLE</sequence>
<comment type="caution">
    <text evidence="7">The sequence shown here is derived from an EMBL/GenBank/DDBJ whole genome shotgun (WGS) entry which is preliminary data.</text>
</comment>
<dbReference type="GO" id="GO:0003677">
    <property type="term" value="F:DNA binding"/>
    <property type="evidence" value="ECO:0007669"/>
    <property type="project" value="InterPro"/>
</dbReference>
<feature type="coiled-coil region" evidence="4">
    <location>
        <begin position="131"/>
        <end position="169"/>
    </location>
</feature>
<dbReference type="Proteomes" id="UP000217564">
    <property type="component" value="Unassembled WGS sequence"/>
</dbReference>
<name>A0A2A3Z071_BREAU</name>
<feature type="domain" description="FtsK" evidence="6">
    <location>
        <begin position="501"/>
        <end position="703"/>
    </location>
</feature>
<dbReference type="PROSITE" id="PS50901">
    <property type="entry name" value="FTSK"/>
    <property type="match status" value="1"/>
</dbReference>
<gene>
    <name evidence="7" type="ORF">CIK64_18585</name>
</gene>